<dbReference type="InterPro" id="IPR050863">
    <property type="entry name" value="CenT-Element_Derived"/>
</dbReference>
<dbReference type="InterPro" id="IPR004875">
    <property type="entry name" value="DDE_SF_endonuclease_dom"/>
</dbReference>
<dbReference type="Gene3D" id="1.10.10.60">
    <property type="entry name" value="Homeodomain-like"/>
    <property type="match status" value="1"/>
</dbReference>
<gene>
    <name evidence="3" type="ORF">PF006_g9764</name>
</gene>
<evidence type="ECO:0000313" key="4">
    <source>
        <dbReference type="Proteomes" id="UP000440732"/>
    </source>
</evidence>
<feature type="domain" description="HTH CENPB-type" evidence="2">
    <location>
        <begin position="44"/>
        <end position="116"/>
    </location>
</feature>
<evidence type="ECO:0000313" key="3">
    <source>
        <dbReference type="EMBL" id="KAE9145396.1"/>
    </source>
</evidence>
<dbReference type="InterPro" id="IPR036397">
    <property type="entry name" value="RNaseH_sf"/>
</dbReference>
<dbReference type="GO" id="GO:0005634">
    <property type="term" value="C:nucleus"/>
    <property type="evidence" value="ECO:0007669"/>
    <property type="project" value="TreeGrafter"/>
</dbReference>
<dbReference type="Proteomes" id="UP000440732">
    <property type="component" value="Unassembled WGS sequence"/>
</dbReference>
<dbReference type="GO" id="GO:0003677">
    <property type="term" value="F:DNA binding"/>
    <property type="evidence" value="ECO:0007669"/>
    <property type="project" value="UniProtKB-KW"/>
</dbReference>
<dbReference type="Pfam" id="PF03184">
    <property type="entry name" value="DDE_1"/>
    <property type="match status" value="1"/>
</dbReference>
<dbReference type="SMART" id="SM00674">
    <property type="entry name" value="CENPB"/>
    <property type="match status" value="1"/>
</dbReference>
<dbReference type="PANTHER" id="PTHR19303">
    <property type="entry name" value="TRANSPOSON"/>
    <property type="match status" value="1"/>
</dbReference>
<dbReference type="PANTHER" id="PTHR19303:SF73">
    <property type="entry name" value="PROTEIN PDC2"/>
    <property type="match status" value="1"/>
</dbReference>
<accession>A0A6A3U3Z3</accession>
<evidence type="ECO:0000256" key="1">
    <source>
        <dbReference type="ARBA" id="ARBA00023125"/>
    </source>
</evidence>
<name>A0A6A3U3Z3_9STRA</name>
<dbReference type="SUPFAM" id="SSF46689">
    <property type="entry name" value="Homeodomain-like"/>
    <property type="match status" value="1"/>
</dbReference>
<dbReference type="AlphaFoldDB" id="A0A6A3U3Z3"/>
<keyword evidence="1" id="KW-0238">DNA-binding</keyword>
<reference evidence="3 4" key="1">
    <citation type="submission" date="2018-08" db="EMBL/GenBank/DDBJ databases">
        <title>Genomic investigation of the strawberry pathogen Phytophthora fragariae indicates pathogenicity is determined by transcriptional variation in three key races.</title>
        <authorList>
            <person name="Adams T.M."/>
            <person name="Armitage A.D."/>
            <person name="Sobczyk M.K."/>
            <person name="Bates H.J."/>
            <person name="Dunwell J.M."/>
            <person name="Nellist C.F."/>
            <person name="Harrison R.J."/>
        </authorList>
    </citation>
    <scope>NUCLEOTIDE SEQUENCE [LARGE SCALE GENOMIC DNA]</scope>
    <source>
        <strain evidence="3 4">NOV-5</strain>
    </source>
</reference>
<dbReference type="Pfam" id="PF03221">
    <property type="entry name" value="HTH_Tnp_Tc5"/>
    <property type="match status" value="1"/>
</dbReference>
<dbReference type="PROSITE" id="PS51253">
    <property type="entry name" value="HTH_CENPB"/>
    <property type="match status" value="1"/>
</dbReference>
<dbReference type="InterPro" id="IPR006600">
    <property type="entry name" value="HTH_CenpB_DNA-bd_dom"/>
</dbReference>
<evidence type="ECO:0000259" key="2">
    <source>
        <dbReference type="PROSITE" id="PS51253"/>
    </source>
</evidence>
<dbReference type="Gene3D" id="3.30.420.10">
    <property type="entry name" value="Ribonuclease H-like superfamily/Ribonuclease H"/>
    <property type="match status" value="1"/>
</dbReference>
<dbReference type="InterPro" id="IPR009057">
    <property type="entry name" value="Homeodomain-like_sf"/>
</dbReference>
<protein>
    <recommendedName>
        <fullName evidence="2">HTH CENPB-type domain-containing protein</fullName>
    </recommendedName>
</protein>
<dbReference type="EMBL" id="QXGA01000474">
    <property type="protein sequence ID" value="KAE9145396.1"/>
    <property type="molecule type" value="Genomic_DNA"/>
</dbReference>
<comment type="caution">
    <text evidence="3">The sequence shown here is derived from an EMBL/GenBank/DDBJ whole genome shotgun (WGS) entry which is preliminary data.</text>
</comment>
<sequence length="391" mass="44681">MTQSELAAWVRKKFKLRAKPARNTISDIMKNAESIMSASYGDDCQRKPTQVSSPQLEKRLAAWIMDMERRNICLSRELVTMKARELQAHLCDAWDLNFSDGWLTAFMRRHKLRHRVLHGEAASVVPEVVRKGLQEIQQVTDLFAPHDIFNMDETGLCYAMAPTRSICSKKMRGVKKKKTRITLAMTANADGTDALPILYLGHAKKPRCFNKKAAKDLGFDYKANKKAWMTRVIFQDWLRGVDQNMRAANRHILLLLDNASSHDSGDFALTNVTLKHLPPSTTAFLQPMDAGVIASFKAAYKKKQLHWVYNKLRDPDAIKHDPYAIDQLQAMRWIEEVWREITGKKTIKNCFRHTGICYLGPKDTPVDTDECSYEDDVEVGDVILRLSTLQV</sequence>
<organism evidence="3 4">
    <name type="scientific">Phytophthora fragariae</name>
    <dbReference type="NCBI Taxonomy" id="53985"/>
    <lineage>
        <taxon>Eukaryota</taxon>
        <taxon>Sar</taxon>
        <taxon>Stramenopiles</taxon>
        <taxon>Oomycota</taxon>
        <taxon>Peronosporomycetes</taxon>
        <taxon>Peronosporales</taxon>
        <taxon>Peronosporaceae</taxon>
        <taxon>Phytophthora</taxon>
    </lineage>
</organism>
<proteinExistence type="predicted"/>